<feature type="compositionally biased region" description="Gly residues" evidence="10">
    <location>
        <begin position="212"/>
        <end position="225"/>
    </location>
</feature>
<dbReference type="InterPro" id="IPR001452">
    <property type="entry name" value="SH3_domain"/>
</dbReference>
<dbReference type="PROSITE" id="PS50002">
    <property type="entry name" value="SH3"/>
    <property type="match status" value="1"/>
</dbReference>
<dbReference type="InterPro" id="IPR035522">
    <property type="entry name" value="Sho1_SH3"/>
</dbReference>
<keyword evidence="14" id="KW-1185">Reference proteome</keyword>
<keyword evidence="6 11" id="KW-1133">Transmembrane helix</keyword>
<evidence type="ECO:0000256" key="9">
    <source>
        <dbReference type="PROSITE-ProRule" id="PRU00192"/>
    </source>
</evidence>
<evidence type="ECO:0000256" key="11">
    <source>
        <dbReference type="SAM" id="Phobius"/>
    </source>
</evidence>
<organism evidence="13 14">
    <name type="scientific">Microbotryum silenes-dioicae</name>
    <dbReference type="NCBI Taxonomy" id="796604"/>
    <lineage>
        <taxon>Eukaryota</taxon>
        <taxon>Fungi</taxon>
        <taxon>Dikarya</taxon>
        <taxon>Basidiomycota</taxon>
        <taxon>Pucciniomycotina</taxon>
        <taxon>Microbotryomycetes</taxon>
        <taxon>Microbotryales</taxon>
        <taxon>Microbotryaceae</taxon>
        <taxon>Microbotryum</taxon>
    </lineage>
</organism>
<comment type="subcellular location">
    <subcellularLocation>
        <location evidence="1">Cell membrane</location>
        <topology evidence="1">Multi-pass membrane protein</topology>
    </subcellularLocation>
</comment>
<feature type="domain" description="SH3" evidence="12">
    <location>
        <begin position="254"/>
        <end position="343"/>
    </location>
</feature>
<evidence type="ECO:0000313" key="13">
    <source>
        <dbReference type="EMBL" id="SGY16303.1"/>
    </source>
</evidence>
<evidence type="ECO:0000256" key="5">
    <source>
        <dbReference type="ARBA" id="ARBA00022692"/>
    </source>
</evidence>
<keyword evidence="7" id="KW-0346">Stress response</keyword>
<evidence type="ECO:0000256" key="4">
    <source>
        <dbReference type="ARBA" id="ARBA00022475"/>
    </source>
</evidence>
<dbReference type="Proteomes" id="UP000249464">
    <property type="component" value="Unassembled WGS sequence"/>
</dbReference>
<dbReference type="Pfam" id="PF00018">
    <property type="entry name" value="SH3_1"/>
    <property type="match status" value="1"/>
</dbReference>
<sequence>MVRSSPIRGLLGQSLFLCTLFISIAAFFSAFVGQVILEKKYQAQNGQGSACGVAWFGVFLELAIIVSIFVTLASDSVERNRGQLSTFLAIAIVFGVFGTNLGIFTATSFQRAIGAGWILLTMINIVWLLYFSAEEGSVFLRIFDSTSRTLNSRGSNPAHRSNSIAQRSVGGNTSSHQTPATVNGGGASFVYGGNSPIGNMSNANLSHHGQAEEGGAGGSRIGGGSLSVNGPGMHSAATPSLGGAPSLLDGQSVDFAQKARALYSCTFSTLFRFGCIRLTRVGPSPSKIDTASPDDPNELSFTKGEILDITDTSGKWWQARKVDGQGPKLVGIVPSNYLGDSRLTPSSTGLKVHIRLGPPFCRA</sequence>
<reference evidence="13 14" key="1">
    <citation type="submission" date="2016-11" db="EMBL/GenBank/DDBJ databases">
        <authorList>
            <person name="Jaros S."/>
            <person name="Januszkiewicz K."/>
            <person name="Wedrychowicz H."/>
        </authorList>
    </citation>
    <scope>NUCLEOTIDE SEQUENCE [LARGE SCALE GENOMIC DNA]</scope>
</reference>
<keyword evidence="4" id="KW-1003">Cell membrane</keyword>
<feature type="transmembrane region" description="Helical" evidence="11">
    <location>
        <begin position="84"/>
        <end position="106"/>
    </location>
</feature>
<dbReference type="SUPFAM" id="SSF50044">
    <property type="entry name" value="SH3-domain"/>
    <property type="match status" value="1"/>
</dbReference>
<protein>
    <submittedName>
        <fullName evidence="13">BQ5605_C012g06837 protein</fullName>
    </submittedName>
</protein>
<accession>A0A2X0MDK7</accession>
<name>A0A2X0MDK7_9BASI</name>
<evidence type="ECO:0000259" key="12">
    <source>
        <dbReference type="PROSITE" id="PS50002"/>
    </source>
</evidence>
<evidence type="ECO:0000256" key="8">
    <source>
        <dbReference type="ARBA" id="ARBA00023136"/>
    </source>
</evidence>
<dbReference type="SMART" id="SM00326">
    <property type="entry name" value="SH3"/>
    <property type="match status" value="1"/>
</dbReference>
<comment type="similarity">
    <text evidence="2">Belongs to the SHO1 family.</text>
</comment>
<evidence type="ECO:0000256" key="1">
    <source>
        <dbReference type="ARBA" id="ARBA00004651"/>
    </source>
</evidence>
<keyword evidence="3 9" id="KW-0728">SH3 domain</keyword>
<feature type="transmembrane region" description="Helical" evidence="11">
    <location>
        <begin position="112"/>
        <end position="131"/>
    </location>
</feature>
<feature type="region of interest" description="Disordered" evidence="10">
    <location>
        <begin position="201"/>
        <end position="241"/>
    </location>
</feature>
<dbReference type="AlphaFoldDB" id="A0A2X0MDK7"/>
<gene>
    <name evidence="13" type="primary">BQ5605_C012g06837</name>
    <name evidence="13" type="ORF">BQ5605_C012G06837</name>
</gene>
<keyword evidence="5 11" id="KW-0812">Transmembrane</keyword>
<dbReference type="STRING" id="796604.A0A2X0MDK7"/>
<dbReference type="EMBL" id="FQNC01000014">
    <property type="protein sequence ID" value="SGY16303.1"/>
    <property type="molecule type" value="Genomic_DNA"/>
</dbReference>
<proteinExistence type="inferred from homology"/>
<evidence type="ECO:0000256" key="6">
    <source>
        <dbReference type="ARBA" id="ARBA00022989"/>
    </source>
</evidence>
<evidence type="ECO:0000256" key="10">
    <source>
        <dbReference type="SAM" id="MobiDB-lite"/>
    </source>
</evidence>
<evidence type="ECO:0000256" key="7">
    <source>
        <dbReference type="ARBA" id="ARBA00023016"/>
    </source>
</evidence>
<evidence type="ECO:0000313" key="14">
    <source>
        <dbReference type="Proteomes" id="UP000249464"/>
    </source>
</evidence>
<dbReference type="GO" id="GO:0005886">
    <property type="term" value="C:plasma membrane"/>
    <property type="evidence" value="ECO:0007669"/>
    <property type="project" value="UniProtKB-SubCell"/>
</dbReference>
<feature type="transmembrane region" description="Helical" evidence="11">
    <location>
        <begin position="52"/>
        <end position="72"/>
    </location>
</feature>
<feature type="region of interest" description="Disordered" evidence="10">
    <location>
        <begin position="150"/>
        <end position="181"/>
    </location>
</feature>
<dbReference type="Gene3D" id="2.30.30.40">
    <property type="entry name" value="SH3 Domains"/>
    <property type="match status" value="1"/>
</dbReference>
<dbReference type="CDD" id="cd11855">
    <property type="entry name" value="SH3_Sho1p"/>
    <property type="match status" value="1"/>
</dbReference>
<feature type="transmembrane region" description="Helical" evidence="11">
    <location>
        <begin position="12"/>
        <end position="32"/>
    </location>
</feature>
<dbReference type="InterPro" id="IPR036028">
    <property type="entry name" value="SH3-like_dom_sf"/>
</dbReference>
<evidence type="ECO:0000256" key="3">
    <source>
        <dbReference type="ARBA" id="ARBA00022443"/>
    </source>
</evidence>
<evidence type="ECO:0000256" key="2">
    <source>
        <dbReference type="ARBA" id="ARBA00009739"/>
    </source>
</evidence>
<keyword evidence="8 11" id="KW-0472">Membrane</keyword>